<dbReference type="GO" id="GO:0008270">
    <property type="term" value="F:zinc ion binding"/>
    <property type="evidence" value="ECO:0007669"/>
    <property type="project" value="UniProtKB-KW"/>
</dbReference>
<dbReference type="InterPro" id="IPR044817">
    <property type="entry name" value="SBP-like"/>
</dbReference>
<accession>A0AAD5DD88</accession>
<comment type="caution">
    <text evidence="6">The sequence shown here is derived from an EMBL/GenBank/DDBJ whole genome shotgun (WGS) entry which is preliminary data.</text>
</comment>
<sequence length="420" mass="43940">MDGQAVEVAEQAMEPATVPGCGVDLVGLAQFYRRVRICEEHGKAHSITDAQGRVMRFCQQCSKLQPLELFMGDRRSCAASLDKRRARRNVAAASVRASGEASPGCGDGEWQAVHRKSHIKRRSSASQGSPEAEETPGQLGASKRHSPLRDSGSLGWSTDSLAGELPLAQPQLAASSRGGSSLGSPGLSLQGWPVSSGASEGAANAPQQLVPDQPIAAHAAQQLAQQPSDSNDPLSWGNLEGLVLDDELLEALDVADASDLMHAFSAVSELDRQQLDNPASLGVSAHMSAAQLEADAAAAALCLDRHLNGSHLADLAALGLSPLLPGSPVAAAGGGSAAGLAAVGGSATTSPAIHQHSLPQAEPGNAAHVQQQVQQIEQWQHARFHDLQHQVWDMPQLCPDRRASSGNLHVVVENVDRRHI</sequence>
<dbReference type="InterPro" id="IPR036893">
    <property type="entry name" value="SBP_sf"/>
</dbReference>
<dbReference type="SUPFAM" id="SSF103612">
    <property type="entry name" value="SBT domain"/>
    <property type="match status" value="1"/>
</dbReference>
<dbReference type="PANTHER" id="PTHR31251:SF169">
    <property type="entry name" value="SQUAMOSA PROMOTER-BINDING-LIKE PROTEIN 8"/>
    <property type="match status" value="1"/>
</dbReference>
<dbReference type="Gene3D" id="4.10.1100.10">
    <property type="entry name" value="Transcription factor, SBP-box domain"/>
    <property type="match status" value="1"/>
</dbReference>
<keyword evidence="2" id="KW-0863">Zinc-finger</keyword>
<keyword evidence="3" id="KW-0862">Zinc</keyword>
<evidence type="ECO:0000256" key="1">
    <source>
        <dbReference type="ARBA" id="ARBA00022723"/>
    </source>
</evidence>
<evidence type="ECO:0000256" key="2">
    <source>
        <dbReference type="ARBA" id="ARBA00022771"/>
    </source>
</evidence>
<evidence type="ECO:0000313" key="7">
    <source>
        <dbReference type="Proteomes" id="UP001205105"/>
    </source>
</evidence>
<dbReference type="AlphaFoldDB" id="A0AAD5DD88"/>
<proteinExistence type="predicted"/>
<feature type="region of interest" description="Disordered" evidence="4">
    <location>
        <begin position="171"/>
        <end position="204"/>
    </location>
</feature>
<dbReference type="GO" id="GO:0005634">
    <property type="term" value="C:nucleus"/>
    <property type="evidence" value="ECO:0007669"/>
    <property type="project" value="InterPro"/>
</dbReference>
<feature type="compositionally biased region" description="Basic residues" evidence="4">
    <location>
        <begin position="113"/>
        <end position="123"/>
    </location>
</feature>
<evidence type="ECO:0000256" key="4">
    <source>
        <dbReference type="SAM" id="MobiDB-lite"/>
    </source>
</evidence>
<dbReference type="EMBL" id="JADXDR010000219">
    <property type="protein sequence ID" value="KAI7835892.1"/>
    <property type="molecule type" value="Genomic_DNA"/>
</dbReference>
<evidence type="ECO:0000313" key="6">
    <source>
        <dbReference type="EMBL" id="KAI7835892.1"/>
    </source>
</evidence>
<evidence type="ECO:0000259" key="5">
    <source>
        <dbReference type="PROSITE" id="PS51141"/>
    </source>
</evidence>
<keyword evidence="1" id="KW-0479">Metal-binding</keyword>
<dbReference type="GO" id="GO:0003677">
    <property type="term" value="F:DNA binding"/>
    <property type="evidence" value="ECO:0007669"/>
    <property type="project" value="InterPro"/>
</dbReference>
<feature type="compositionally biased region" description="Low complexity" evidence="4">
    <location>
        <begin position="172"/>
        <end position="189"/>
    </location>
</feature>
<organism evidence="6 7">
    <name type="scientific">Chlorella ohadii</name>
    <dbReference type="NCBI Taxonomy" id="2649997"/>
    <lineage>
        <taxon>Eukaryota</taxon>
        <taxon>Viridiplantae</taxon>
        <taxon>Chlorophyta</taxon>
        <taxon>core chlorophytes</taxon>
        <taxon>Trebouxiophyceae</taxon>
        <taxon>Chlorellales</taxon>
        <taxon>Chlorellaceae</taxon>
        <taxon>Chlorella clade</taxon>
        <taxon>Chlorella</taxon>
    </lineage>
</organism>
<dbReference type="PANTHER" id="PTHR31251">
    <property type="entry name" value="SQUAMOSA PROMOTER-BINDING-LIKE PROTEIN 4"/>
    <property type="match status" value="1"/>
</dbReference>
<feature type="domain" description="SBP-type" evidence="5">
    <location>
        <begin position="13"/>
        <end position="91"/>
    </location>
</feature>
<feature type="region of interest" description="Disordered" evidence="4">
    <location>
        <begin position="95"/>
        <end position="157"/>
    </location>
</feature>
<protein>
    <recommendedName>
        <fullName evidence="5">SBP-type domain-containing protein</fullName>
    </recommendedName>
</protein>
<evidence type="ECO:0000256" key="3">
    <source>
        <dbReference type="ARBA" id="ARBA00022833"/>
    </source>
</evidence>
<reference evidence="6" key="1">
    <citation type="submission" date="2020-11" db="EMBL/GenBank/DDBJ databases">
        <title>Chlorella ohadii genome sequencing and assembly.</title>
        <authorList>
            <person name="Murik O."/>
            <person name="Treves H."/>
            <person name="Kedem I."/>
            <person name="Shotland Y."/>
            <person name="Kaplan A."/>
        </authorList>
    </citation>
    <scope>NUCLEOTIDE SEQUENCE</scope>
    <source>
        <strain evidence="6">1</strain>
    </source>
</reference>
<dbReference type="Proteomes" id="UP001205105">
    <property type="component" value="Unassembled WGS sequence"/>
</dbReference>
<dbReference type="PROSITE" id="PS51141">
    <property type="entry name" value="ZF_SBP"/>
    <property type="match status" value="1"/>
</dbReference>
<dbReference type="Pfam" id="PF03110">
    <property type="entry name" value="SBP"/>
    <property type="match status" value="1"/>
</dbReference>
<gene>
    <name evidence="6" type="ORF">COHA_010236</name>
</gene>
<dbReference type="InterPro" id="IPR004333">
    <property type="entry name" value="SBP_dom"/>
</dbReference>
<keyword evidence="7" id="KW-1185">Reference proteome</keyword>
<name>A0AAD5DD88_9CHLO</name>